<organism evidence="2 3">
    <name type="scientific">Liparis tanakae</name>
    <name type="common">Tanaka's snailfish</name>
    <dbReference type="NCBI Taxonomy" id="230148"/>
    <lineage>
        <taxon>Eukaryota</taxon>
        <taxon>Metazoa</taxon>
        <taxon>Chordata</taxon>
        <taxon>Craniata</taxon>
        <taxon>Vertebrata</taxon>
        <taxon>Euteleostomi</taxon>
        <taxon>Actinopterygii</taxon>
        <taxon>Neopterygii</taxon>
        <taxon>Teleostei</taxon>
        <taxon>Neoteleostei</taxon>
        <taxon>Acanthomorphata</taxon>
        <taxon>Eupercaria</taxon>
        <taxon>Perciformes</taxon>
        <taxon>Cottioidei</taxon>
        <taxon>Cottales</taxon>
        <taxon>Liparidae</taxon>
        <taxon>Liparis</taxon>
    </lineage>
</organism>
<dbReference type="AlphaFoldDB" id="A0A4Z2GMS8"/>
<sequence>MPLWTPGKSRAGNDVTHAPFRVLETRHRADITRRKGCQKVKSKSKKKEGRGQSLLAGLPPGGLS</sequence>
<evidence type="ECO:0000313" key="3">
    <source>
        <dbReference type="Proteomes" id="UP000314294"/>
    </source>
</evidence>
<accession>A0A4Z2GMS8</accession>
<dbReference type="EMBL" id="SRLO01000496">
    <property type="protein sequence ID" value="TNN54103.1"/>
    <property type="molecule type" value="Genomic_DNA"/>
</dbReference>
<comment type="caution">
    <text evidence="2">The sequence shown here is derived from an EMBL/GenBank/DDBJ whole genome shotgun (WGS) entry which is preliminary data.</text>
</comment>
<evidence type="ECO:0000313" key="2">
    <source>
        <dbReference type="EMBL" id="TNN54103.1"/>
    </source>
</evidence>
<dbReference type="Proteomes" id="UP000314294">
    <property type="component" value="Unassembled WGS sequence"/>
</dbReference>
<proteinExistence type="predicted"/>
<feature type="compositionally biased region" description="Basic residues" evidence="1">
    <location>
        <begin position="34"/>
        <end position="48"/>
    </location>
</feature>
<feature type="compositionally biased region" description="Basic and acidic residues" evidence="1">
    <location>
        <begin position="23"/>
        <end position="33"/>
    </location>
</feature>
<protein>
    <submittedName>
        <fullName evidence="2">Uncharacterized protein</fullName>
    </submittedName>
</protein>
<reference evidence="2 3" key="1">
    <citation type="submission" date="2019-03" db="EMBL/GenBank/DDBJ databases">
        <title>First draft genome of Liparis tanakae, snailfish: a comprehensive survey of snailfish specific genes.</title>
        <authorList>
            <person name="Kim W."/>
            <person name="Song I."/>
            <person name="Jeong J.-H."/>
            <person name="Kim D."/>
            <person name="Kim S."/>
            <person name="Ryu S."/>
            <person name="Song J.Y."/>
            <person name="Lee S.K."/>
        </authorList>
    </citation>
    <scope>NUCLEOTIDE SEQUENCE [LARGE SCALE GENOMIC DNA]</scope>
    <source>
        <tissue evidence="2">Muscle</tissue>
    </source>
</reference>
<name>A0A4Z2GMS8_9TELE</name>
<keyword evidence="3" id="KW-1185">Reference proteome</keyword>
<feature type="region of interest" description="Disordered" evidence="1">
    <location>
        <begin position="1"/>
        <end position="64"/>
    </location>
</feature>
<gene>
    <name evidence="2" type="ORF">EYF80_035724</name>
</gene>
<evidence type="ECO:0000256" key="1">
    <source>
        <dbReference type="SAM" id="MobiDB-lite"/>
    </source>
</evidence>